<comment type="caution">
    <text evidence="1">The sequence shown here is derived from an EMBL/GenBank/DDBJ whole genome shotgun (WGS) entry which is preliminary data.</text>
</comment>
<evidence type="ECO:0000313" key="2">
    <source>
        <dbReference type="Proteomes" id="UP001054252"/>
    </source>
</evidence>
<dbReference type="EMBL" id="BPVZ01000275">
    <property type="protein sequence ID" value="GKV48919.1"/>
    <property type="molecule type" value="Genomic_DNA"/>
</dbReference>
<proteinExistence type="predicted"/>
<gene>
    <name evidence="1" type="ORF">SLEP1_g55701</name>
</gene>
<dbReference type="AlphaFoldDB" id="A0AAV5MH55"/>
<reference evidence="1 2" key="1">
    <citation type="journal article" date="2021" name="Commun. Biol.">
        <title>The genome of Shorea leprosula (Dipterocarpaceae) highlights the ecological relevance of drought in aseasonal tropical rainforests.</title>
        <authorList>
            <person name="Ng K.K.S."/>
            <person name="Kobayashi M.J."/>
            <person name="Fawcett J.A."/>
            <person name="Hatakeyama M."/>
            <person name="Paape T."/>
            <person name="Ng C.H."/>
            <person name="Ang C.C."/>
            <person name="Tnah L.H."/>
            <person name="Lee C.T."/>
            <person name="Nishiyama T."/>
            <person name="Sese J."/>
            <person name="O'Brien M.J."/>
            <person name="Copetti D."/>
            <person name="Mohd Noor M.I."/>
            <person name="Ong R.C."/>
            <person name="Putra M."/>
            <person name="Sireger I.Z."/>
            <person name="Indrioko S."/>
            <person name="Kosugi Y."/>
            <person name="Izuno A."/>
            <person name="Isagi Y."/>
            <person name="Lee S.L."/>
            <person name="Shimizu K.K."/>
        </authorList>
    </citation>
    <scope>NUCLEOTIDE SEQUENCE [LARGE SCALE GENOMIC DNA]</scope>
    <source>
        <strain evidence="1">214</strain>
    </source>
</reference>
<accession>A0AAV5MH55</accession>
<evidence type="ECO:0000313" key="1">
    <source>
        <dbReference type="EMBL" id="GKV48919.1"/>
    </source>
</evidence>
<organism evidence="1 2">
    <name type="scientific">Rubroshorea leprosula</name>
    <dbReference type="NCBI Taxonomy" id="152421"/>
    <lineage>
        <taxon>Eukaryota</taxon>
        <taxon>Viridiplantae</taxon>
        <taxon>Streptophyta</taxon>
        <taxon>Embryophyta</taxon>
        <taxon>Tracheophyta</taxon>
        <taxon>Spermatophyta</taxon>
        <taxon>Magnoliopsida</taxon>
        <taxon>eudicotyledons</taxon>
        <taxon>Gunneridae</taxon>
        <taxon>Pentapetalae</taxon>
        <taxon>rosids</taxon>
        <taxon>malvids</taxon>
        <taxon>Malvales</taxon>
        <taxon>Dipterocarpaceae</taxon>
        <taxon>Rubroshorea</taxon>
    </lineage>
</organism>
<dbReference type="Proteomes" id="UP001054252">
    <property type="component" value="Unassembled WGS sequence"/>
</dbReference>
<sequence length="47" mass="5120">MVSDCGVISFEPCAFVGPVSRVHGVCHVPRFGFWGVTDLVVSELRLN</sequence>
<keyword evidence="2" id="KW-1185">Reference proteome</keyword>
<name>A0AAV5MH55_9ROSI</name>
<protein>
    <submittedName>
        <fullName evidence="1">Uncharacterized protein</fullName>
    </submittedName>
</protein>